<dbReference type="GO" id="GO:0005484">
    <property type="term" value="F:SNAP receptor activity"/>
    <property type="evidence" value="ECO:0007669"/>
    <property type="project" value="TreeGrafter"/>
</dbReference>
<evidence type="ECO:0000256" key="5">
    <source>
        <dbReference type="ARBA" id="ARBA00022927"/>
    </source>
</evidence>
<dbReference type="GO" id="GO:0042147">
    <property type="term" value="P:retrograde transport, endosome to Golgi"/>
    <property type="evidence" value="ECO:0007669"/>
    <property type="project" value="TreeGrafter"/>
</dbReference>
<evidence type="ECO:0000256" key="6">
    <source>
        <dbReference type="ARBA" id="ARBA00022989"/>
    </source>
</evidence>
<dbReference type="Gene3D" id="1.20.5.110">
    <property type="match status" value="1"/>
</dbReference>
<keyword evidence="5" id="KW-0653">Protein transport</keyword>
<dbReference type="GO" id="GO:0031201">
    <property type="term" value="C:SNARE complex"/>
    <property type="evidence" value="ECO:0007669"/>
    <property type="project" value="TreeGrafter"/>
</dbReference>
<keyword evidence="7 9" id="KW-0175">Coiled coil</keyword>
<dbReference type="GeneTree" id="ENSGT00950000183192"/>
<dbReference type="PANTHER" id="PTHR21230">
    <property type="entry name" value="VESICLE TRANSPORT V-SNARE PROTEIN VTI1-RELATED"/>
    <property type="match status" value="1"/>
</dbReference>
<evidence type="ECO:0000256" key="7">
    <source>
        <dbReference type="ARBA" id="ARBA00023054"/>
    </source>
</evidence>
<feature type="domain" description="T-SNARE coiled-coil homology" evidence="11">
    <location>
        <begin position="203"/>
        <end position="270"/>
    </location>
</feature>
<evidence type="ECO:0000256" key="3">
    <source>
        <dbReference type="ARBA" id="ARBA00022448"/>
    </source>
</evidence>
<evidence type="ECO:0000256" key="2">
    <source>
        <dbReference type="ARBA" id="ARBA00006108"/>
    </source>
</evidence>
<dbReference type="SMART" id="SM00397">
    <property type="entry name" value="t_SNARE"/>
    <property type="match status" value="1"/>
</dbReference>
<dbReference type="CDD" id="cd15890">
    <property type="entry name" value="SNARE_Vti1b"/>
    <property type="match status" value="1"/>
</dbReference>
<dbReference type="SUPFAM" id="SSF47661">
    <property type="entry name" value="t-snare proteins"/>
    <property type="match status" value="1"/>
</dbReference>
<comment type="subcellular location">
    <subcellularLocation>
        <location evidence="1">Membrane</location>
        <topology evidence="1">Single-pass type IV membrane protein</topology>
    </subcellularLocation>
</comment>
<evidence type="ECO:0000256" key="10">
    <source>
        <dbReference type="SAM" id="Phobius"/>
    </source>
</evidence>
<dbReference type="GO" id="GO:0006896">
    <property type="term" value="P:Golgi to vacuole transport"/>
    <property type="evidence" value="ECO:0007669"/>
    <property type="project" value="TreeGrafter"/>
</dbReference>
<evidence type="ECO:0000256" key="1">
    <source>
        <dbReference type="ARBA" id="ARBA00004211"/>
    </source>
</evidence>
<dbReference type="Ensembl" id="ENSEBUT00000008237.1">
    <property type="protein sequence ID" value="ENSEBUP00000007749.1"/>
    <property type="gene ID" value="ENSEBUG00000005043.1"/>
</dbReference>
<keyword evidence="13" id="KW-1185">Reference proteome</keyword>
<dbReference type="GO" id="GO:0000149">
    <property type="term" value="F:SNARE binding"/>
    <property type="evidence" value="ECO:0007669"/>
    <property type="project" value="TreeGrafter"/>
</dbReference>
<comment type="similarity">
    <text evidence="2">Belongs to the VTI1 family.</text>
</comment>
<reference evidence="12" key="1">
    <citation type="submission" date="2025-08" db="UniProtKB">
        <authorList>
            <consortium name="Ensembl"/>
        </authorList>
    </citation>
    <scope>IDENTIFICATION</scope>
</reference>
<proteinExistence type="inferred from homology"/>
<dbReference type="GO" id="GO:1903076">
    <property type="term" value="P:regulation of protein localization to plasma membrane"/>
    <property type="evidence" value="ECO:0007669"/>
    <property type="project" value="TreeGrafter"/>
</dbReference>
<evidence type="ECO:0000313" key="13">
    <source>
        <dbReference type="Proteomes" id="UP000694388"/>
    </source>
</evidence>
<feature type="transmembrane region" description="Helical" evidence="10">
    <location>
        <begin position="279"/>
        <end position="298"/>
    </location>
</feature>
<evidence type="ECO:0000313" key="12">
    <source>
        <dbReference type="Ensembl" id="ENSEBUP00000007749.1"/>
    </source>
</evidence>
<dbReference type="GO" id="GO:0016236">
    <property type="term" value="P:macroautophagy"/>
    <property type="evidence" value="ECO:0007669"/>
    <property type="project" value="TreeGrafter"/>
</dbReference>
<dbReference type="GO" id="GO:0005829">
    <property type="term" value="C:cytosol"/>
    <property type="evidence" value="ECO:0007669"/>
    <property type="project" value="GOC"/>
</dbReference>
<dbReference type="Pfam" id="PF05008">
    <property type="entry name" value="V-SNARE"/>
    <property type="match status" value="1"/>
</dbReference>
<name>A0A8C4NJL8_EPTBU</name>
<dbReference type="InterPro" id="IPR007705">
    <property type="entry name" value="Vesicle_trsprt_v-SNARE_N"/>
</dbReference>
<dbReference type="Gene3D" id="1.20.58.400">
    <property type="entry name" value="t-snare proteins"/>
    <property type="match status" value="1"/>
</dbReference>
<evidence type="ECO:0000256" key="4">
    <source>
        <dbReference type="ARBA" id="ARBA00022692"/>
    </source>
</evidence>
<dbReference type="GO" id="GO:0012507">
    <property type="term" value="C:ER to Golgi transport vesicle membrane"/>
    <property type="evidence" value="ECO:0007669"/>
    <property type="project" value="TreeGrafter"/>
</dbReference>
<dbReference type="InterPro" id="IPR010989">
    <property type="entry name" value="SNARE"/>
</dbReference>
<dbReference type="PANTHER" id="PTHR21230:SF89">
    <property type="entry name" value="VESICLE TRANSPORT THROUGH INTERACTION WITH T-SNARES HOMOLOG 1B"/>
    <property type="match status" value="1"/>
</dbReference>
<dbReference type="InterPro" id="IPR000727">
    <property type="entry name" value="T_SNARE_dom"/>
</dbReference>
<sequence length="303" mass="34437">MRAKTETYPAGYGLFLRCSAPQEDPPQPRSTVQPWQRMLSLRTSKRTKVNVSALPRHPLLIPQAHLHQINTRDMSSERLEALQDEYASLYETMKSKLENQLPHHHGEEKKRLIRDVERSTEEANLLLQEMEEELKMAPPTYRGQTLSRLRGYRKELDAVQRATQLAGQLGYSTRKDLLGPPEPWGAAAGADRDVSSVSAQRTQLLQGTEHLGRTSESLARSHRIALETENIGHDIIDELGTQHDQLDRTHGRLVDTGENLSKSRKILKNMSRRLVTNKLLLSCIIILELAILGAVVYLKFFKK</sequence>
<dbReference type="Proteomes" id="UP000694388">
    <property type="component" value="Unplaced"/>
</dbReference>
<dbReference type="GO" id="GO:0005789">
    <property type="term" value="C:endoplasmic reticulum membrane"/>
    <property type="evidence" value="ECO:0007669"/>
    <property type="project" value="TreeGrafter"/>
</dbReference>
<dbReference type="GO" id="GO:0005794">
    <property type="term" value="C:Golgi apparatus"/>
    <property type="evidence" value="ECO:0007669"/>
    <property type="project" value="TreeGrafter"/>
</dbReference>
<keyword evidence="3" id="KW-0813">Transport</keyword>
<evidence type="ECO:0000256" key="8">
    <source>
        <dbReference type="ARBA" id="ARBA00023136"/>
    </source>
</evidence>
<dbReference type="FunFam" id="1.20.5.110:FF:000002">
    <property type="entry name" value="Vesicle transport through interaction with t-SNAREsB"/>
    <property type="match status" value="1"/>
</dbReference>
<evidence type="ECO:0000256" key="9">
    <source>
        <dbReference type="SAM" id="Coils"/>
    </source>
</evidence>
<dbReference type="Pfam" id="PF12352">
    <property type="entry name" value="V-SNARE_C"/>
    <property type="match status" value="1"/>
</dbReference>
<keyword evidence="4 10" id="KW-0812">Transmembrane</keyword>
<dbReference type="GO" id="GO:0006891">
    <property type="term" value="P:intra-Golgi vesicle-mediated transport"/>
    <property type="evidence" value="ECO:0007669"/>
    <property type="project" value="TreeGrafter"/>
</dbReference>
<dbReference type="AlphaFoldDB" id="A0A8C4NJL8"/>
<organism evidence="12 13">
    <name type="scientific">Eptatretus burgeri</name>
    <name type="common">Inshore hagfish</name>
    <dbReference type="NCBI Taxonomy" id="7764"/>
    <lineage>
        <taxon>Eukaryota</taxon>
        <taxon>Metazoa</taxon>
        <taxon>Chordata</taxon>
        <taxon>Craniata</taxon>
        <taxon>Vertebrata</taxon>
        <taxon>Cyclostomata</taxon>
        <taxon>Myxini</taxon>
        <taxon>Myxiniformes</taxon>
        <taxon>Myxinidae</taxon>
        <taxon>Eptatretinae</taxon>
        <taxon>Eptatretus</taxon>
    </lineage>
</organism>
<accession>A0A8C4NJL8</accession>
<protein>
    <submittedName>
        <fullName evidence="12">Vesicle transport through interaction with t-SNAREs 1B</fullName>
    </submittedName>
</protein>
<evidence type="ECO:0000259" key="11">
    <source>
        <dbReference type="SMART" id="SM00397"/>
    </source>
</evidence>
<keyword evidence="6 10" id="KW-1133">Transmembrane helix</keyword>
<dbReference type="SUPFAM" id="SSF58038">
    <property type="entry name" value="SNARE fusion complex"/>
    <property type="match status" value="1"/>
</dbReference>
<keyword evidence="8 10" id="KW-0472">Membrane</keyword>
<reference evidence="12" key="2">
    <citation type="submission" date="2025-09" db="UniProtKB">
        <authorList>
            <consortium name="Ensembl"/>
        </authorList>
    </citation>
    <scope>IDENTIFICATION</scope>
</reference>
<dbReference type="InterPro" id="IPR038407">
    <property type="entry name" value="v-SNARE_N_sf"/>
</dbReference>
<feature type="coiled-coil region" evidence="9">
    <location>
        <begin position="72"/>
        <end position="136"/>
    </location>
</feature>
<dbReference type="GO" id="GO:0006886">
    <property type="term" value="P:intracellular protein transport"/>
    <property type="evidence" value="ECO:0007669"/>
    <property type="project" value="InterPro"/>
</dbReference>
<dbReference type="GO" id="GO:0048280">
    <property type="term" value="P:vesicle fusion with Golgi apparatus"/>
    <property type="evidence" value="ECO:0007669"/>
    <property type="project" value="TreeGrafter"/>
</dbReference>
<dbReference type="GO" id="GO:0031902">
    <property type="term" value="C:late endosome membrane"/>
    <property type="evidence" value="ECO:0007669"/>
    <property type="project" value="TreeGrafter"/>
</dbReference>